<reference evidence="1 2" key="1">
    <citation type="submission" date="2020-08" db="EMBL/GenBank/DDBJ databases">
        <title>Genomic Encyclopedia of Type Strains, Phase IV (KMG-IV): sequencing the most valuable type-strain genomes for metagenomic binning, comparative biology and taxonomic classification.</title>
        <authorList>
            <person name="Goeker M."/>
        </authorList>
    </citation>
    <scope>NUCLEOTIDE SEQUENCE [LARGE SCALE GENOMIC DNA]</scope>
    <source>
        <strain evidence="1 2">DSM 7050</strain>
    </source>
</reference>
<dbReference type="EMBL" id="JACHOT010000009">
    <property type="protein sequence ID" value="MBB4653024.1"/>
    <property type="molecule type" value="Genomic_DNA"/>
</dbReference>
<comment type="caution">
    <text evidence="1">The sequence shown here is derived from an EMBL/GenBank/DDBJ whole genome shotgun (WGS) entry which is preliminary data.</text>
</comment>
<accession>A0ABR6L9Y6</accession>
<keyword evidence="2" id="KW-1185">Reference proteome</keyword>
<dbReference type="Proteomes" id="UP000539538">
    <property type="component" value="Unassembled WGS sequence"/>
</dbReference>
<name>A0ABR6L9Y6_9HYPH</name>
<proteinExistence type="predicted"/>
<dbReference type="RefSeq" id="WP_183264421.1">
    <property type="nucleotide sequence ID" value="NZ_BAAAVZ010000026.1"/>
</dbReference>
<evidence type="ECO:0000313" key="2">
    <source>
        <dbReference type="Proteomes" id="UP000539538"/>
    </source>
</evidence>
<sequence>MSQFDFGTLDPNIKSGTALATDLNSWRNALHTGHKGAAAPGYAVAGLTWLDDTLDPLWLVKRYDGTSWIVIEAIDITNNLAWTPTVGERQRFPLAGGSANALTLTPAVALTAYTDLDVITFEASADNSGATTLNVSGVGAKAIRKIVAGADVALAAGDILDGSRYTANYDTAANAAAGAWILAVPPPASATAPGLVELATNAEAQGKSDAGRALTPSNLASLGASATFAGLVELATAAEVATGTDTARVPSVSTMGDHQGMAKAWVKFNGSGVVAINDSYGVTSISDNNVGDYTVNLASAMANANFAAVGMGGTDGSGNMRWLSVLSQTTTAINVISCGTTTQRLDSNNNTVAVFGD</sequence>
<gene>
    <name evidence="1" type="ORF">GGQ99_004808</name>
</gene>
<organism evidence="1 2">
    <name type="scientific">Aminobacter niigataensis</name>
    <dbReference type="NCBI Taxonomy" id="83265"/>
    <lineage>
        <taxon>Bacteria</taxon>
        <taxon>Pseudomonadati</taxon>
        <taxon>Pseudomonadota</taxon>
        <taxon>Alphaproteobacteria</taxon>
        <taxon>Hyphomicrobiales</taxon>
        <taxon>Phyllobacteriaceae</taxon>
        <taxon>Aminobacter</taxon>
    </lineage>
</organism>
<evidence type="ECO:0000313" key="1">
    <source>
        <dbReference type="EMBL" id="MBB4653024.1"/>
    </source>
</evidence>
<protein>
    <submittedName>
        <fullName evidence="1">Uncharacterized protein</fullName>
    </submittedName>
</protein>